<keyword evidence="3" id="KW-1185">Reference proteome</keyword>
<dbReference type="AlphaFoldDB" id="A0A7S2KKN5"/>
<evidence type="ECO:0008006" key="4">
    <source>
        <dbReference type="Google" id="ProtNLM"/>
    </source>
</evidence>
<sequence length="139" mass="14655">MSKEADSSGNSDGNPSQTISLKAAIKKVVNVTNSTLATFEQTTDESSTAFASRLTSLARQTKYIATRGMATYEQRGNYGPQIIGGTALVVGGAVALRRGRFPGALAGGLGGAAAYGNVYGYQDYYPAKSWKDYVPKKND</sequence>
<dbReference type="Proteomes" id="UP001224775">
    <property type="component" value="Unassembled WGS sequence"/>
</dbReference>
<proteinExistence type="predicted"/>
<evidence type="ECO:0000313" key="1">
    <source>
        <dbReference type="EMBL" id="CAD9579750.1"/>
    </source>
</evidence>
<organism evidence="1">
    <name type="scientific">Skeletonema marinoi</name>
    <dbReference type="NCBI Taxonomy" id="267567"/>
    <lineage>
        <taxon>Eukaryota</taxon>
        <taxon>Sar</taxon>
        <taxon>Stramenopiles</taxon>
        <taxon>Ochrophyta</taxon>
        <taxon>Bacillariophyta</taxon>
        <taxon>Coscinodiscophyceae</taxon>
        <taxon>Thalassiosirophycidae</taxon>
        <taxon>Thalassiosirales</taxon>
        <taxon>Skeletonemataceae</taxon>
        <taxon>Skeletonema</taxon>
        <taxon>Skeletonema marinoi-dohrnii complex</taxon>
    </lineage>
</organism>
<accession>A0A7S2KKN5</accession>
<dbReference type="EMBL" id="JATAAI010000009">
    <property type="protein sequence ID" value="KAK1743194.1"/>
    <property type="molecule type" value="Genomic_DNA"/>
</dbReference>
<dbReference type="EMBL" id="HBGZ01004656">
    <property type="protein sequence ID" value="CAD9579750.1"/>
    <property type="molecule type" value="Transcribed_RNA"/>
</dbReference>
<protein>
    <recommendedName>
        <fullName evidence="4">MICOS complex subunit</fullName>
    </recommendedName>
</protein>
<reference evidence="2" key="2">
    <citation type="submission" date="2023-06" db="EMBL/GenBank/DDBJ databases">
        <title>Survivors Of The Sea: Transcriptome response of Skeletonema marinoi to long-term dormancy.</title>
        <authorList>
            <person name="Pinder M.I.M."/>
            <person name="Kourtchenko O."/>
            <person name="Robertson E.K."/>
            <person name="Larsson T."/>
            <person name="Maumus F."/>
            <person name="Osuna-Cruz C.M."/>
            <person name="Vancaester E."/>
            <person name="Stenow R."/>
            <person name="Vandepoele K."/>
            <person name="Ploug H."/>
            <person name="Bruchert V."/>
            <person name="Godhe A."/>
            <person name="Topel M."/>
        </authorList>
    </citation>
    <scope>NUCLEOTIDE SEQUENCE</scope>
    <source>
        <strain evidence="2">R05AC</strain>
    </source>
</reference>
<evidence type="ECO:0000313" key="2">
    <source>
        <dbReference type="EMBL" id="KAK1743194.1"/>
    </source>
</evidence>
<reference evidence="1" key="1">
    <citation type="submission" date="2021-01" db="EMBL/GenBank/DDBJ databases">
        <authorList>
            <person name="Corre E."/>
            <person name="Pelletier E."/>
            <person name="Niang G."/>
            <person name="Scheremetjew M."/>
            <person name="Finn R."/>
            <person name="Kale V."/>
            <person name="Holt S."/>
            <person name="Cochrane G."/>
            <person name="Meng A."/>
            <person name="Brown T."/>
            <person name="Cohen L."/>
        </authorList>
    </citation>
    <scope>NUCLEOTIDE SEQUENCE</scope>
    <source>
        <strain evidence="1">SM1012Den-03</strain>
    </source>
</reference>
<name>A0A7S2KKN5_9STRA</name>
<gene>
    <name evidence="2" type="ORF">QTG54_005815</name>
    <name evidence="1" type="ORF">SMAR0320_LOCUS3166</name>
</gene>
<evidence type="ECO:0000313" key="3">
    <source>
        <dbReference type="Proteomes" id="UP001224775"/>
    </source>
</evidence>